<evidence type="ECO:0000313" key="3">
    <source>
        <dbReference type="Proteomes" id="UP000028990"/>
    </source>
</evidence>
<keyword evidence="3" id="KW-1185">Reference proteome</keyword>
<dbReference type="Proteomes" id="UP000028990">
    <property type="component" value="Unassembled WGS sequence"/>
</dbReference>
<accession>A0A091EBF9</accession>
<dbReference type="EMBL" id="KN122153">
    <property type="protein sequence ID" value="KFO32606.1"/>
    <property type="molecule type" value="Genomic_DNA"/>
</dbReference>
<feature type="region of interest" description="Disordered" evidence="1">
    <location>
        <begin position="122"/>
        <end position="147"/>
    </location>
</feature>
<evidence type="ECO:0000313" key="2">
    <source>
        <dbReference type="EMBL" id="KFO32606.1"/>
    </source>
</evidence>
<name>A0A091EBF9_FUKDA</name>
<reference evidence="2 3" key="1">
    <citation type="submission" date="2013-11" db="EMBL/GenBank/DDBJ databases">
        <title>The Damaraland mole rat (Fukomys damarensis) genome and evolution of African mole rats.</title>
        <authorList>
            <person name="Gladyshev V.N."/>
            <person name="Fang X."/>
        </authorList>
    </citation>
    <scope>NUCLEOTIDE SEQUENCE [LARGE SCALE GENOMIC DNA]</scope>
    <source>
        <tissue evidence="2">Liver</tissue>
    </source>
</reference>
<organism evidence="2 3">
    <name type="scientific">Fukomys damarensis</name>
    <name type="common">Damaraland mole rat</name>
    <name type="synonym">Cryptomys damarensis</name>
    <dbReference type="NCBI Taxonomy" id="885580"/>
    <lineage>
        <taxon>Eukaryota</taxon>
        <taxon>Metazoa</taxon>
        <taxon>Chordata</taxon>
        <taxon>Craniata</taxon>
        <taxon>Vertebrata</taxon>
        <taxon>Euteleostomi</taxon>
        <taxon>Mammalia</taxon>
        <taxon>Eutheria</taxon>
        <taxon>Euarchontoglires</taxon>
        <taxon>Glires</taxon>
        <taxon>Rodentia</taxon>
        <taxon>Hystricomorpha</taxon>
        <taxon>Bathyergidae</taxon>
        <taxon>Fukomys</taxon>
    </lineage>
</organism>
<proteinExistence type="predicted"/>
<sequence length="147" mass="15524">MLLNFLNRSSPDWTSQIADHVFLSGFEIKHTGLLNLRGFLISDLEQVAQITEVRDTAQGSRSQSMGSNGSENCLSPSLGPHKESGTMLGHGATAQKRSLTELSTCLQGCAYSTCIVVNGKSETGSTGTETSGVGRDHPQPASNTVIA</sequence>
<dbReference type="AlphaFoldDB" id="A0A091EBF9"/>
<protein>
    <submittedName>
        <fullName evidence="2">Uncharacterized protein</fullName>
    </submittedName>
</protein>
<feature type="region of interest" description="Disordered" evidence="1">
    <location>
        <begin position="55"/>
        <end position="85"/>
    </location>
</feature>
<feature type="compositionally biased region" description="Low complexity" evidence="1">
    <location>
        <begin position="122"/>
        <end position="132"/>
    </location>
</feature>
<evidence type="ECO:0000256" key="1">
    <source>
        <dbReference type="SAM" id="MobiDB-lite"/>
    </source>
</evidence>
<gene>
    <name evidence="2" type="ORF">H920_06017</name>
</gene>
<feature type="compositionally biased region" description="Polar residues" evidence="1">
    <location>
        <begin position="57"/>
        <end position="75"/>
    </location>
</feature>